<dbReference type="RefSeq" id="XP_056510628.1">
    <property type="nucleotide sequence ID" value="XM_056657828.1"/>
</dbReference>
<organism evidence="2 3">
    <name type="scientific">Penicillium alfredii</name>
    <dbReference type="NCBI Taxonomy" id="1506179"/>
    <lineage>
        <taxon>Eukaryota</taxon>
        <taxon>Fungi</taxon>
        <taxon>Dikarya</taxon>
        <taxon>Ascomycota</taxon>
        <taxon>Pezizomycotina</taxon>
        <taxon>Eurotiomycetes</taxon>
        <taxon>Eurotiomycetidae</taxon>
        <taxon>Eurotiales</taxon>
        <taxon>Aspergillaceae</taxon>
        <taxon>Penicillium</taxon>
    </lineage>
</organism>
<dbReference type="EMBL" id="JAPMSZ010000009">
    <property type="protein sequence ID" value="KAJ5092433.1"/>
    <property type="molecule type" value="Genomic_DNA"/>
</dbReference>
<dbReference type="OrthoDB" id="4167490at2759"/>
<name>A0A9W9F2G3_9EURO</name>
<dbReference type="Proteomes" id="UP001141434">
    <property type="component" value="Unassembled WGS sequence"/>
</dbReference>
<gene>
    <name evidence="2" type="ORF">NUU61_007303</name>
</gene>
<reference evidence="2" key="2">
    <citation type="journal article" date="2023" name="IMA Fungus">
        <title>Comparative genomic study of the Penicillium genus elucidates a diverse pangenome and 15 lateral gene transfer events.</title>
        <authorList>
            <person name="Petersen C."/>
            <person name="Sorensen T."/>
            <person name="Nielsen M.R."/>
            <person name="Sondergaard T.E."/>
            <person name="Sorensen J.L."/>
            <person name="Fitzpatrick D.A."/>
            <person name="Frisvad J.C."/>
            <person name="Nielsen K.L."/>
        </authorList>
    </citation>
    <scope>NUCLEOTIDE SEQUENCE</scope>
    <source>
        <strain evidence="2">IBT 34128</strain>
    </source>
</reference>
<accession>A0A9W9F2G3</accession>
<feature type="compositionally biased region" description="Low complexity" evidence="1">
    <location>
        <begin position="45"/>
        <end position="58"/>
    </location>
</feature>
<evidence type="ECO:0000313" key="3">
    <source>
        <dbReference type="Proteomes" id="UP001141434"/>
    </source>
</evidence>
<evidence type="ECO:0000256" key="1">
    <source>
        <dbReference type="SAM" id="MobiDB-lite"/>
    </source>
</evidence>
<reference evidence="2" key="1">
    <citation type="submission" date="2022-11" db="EMBL/GenBank/DDBJ databases">
        <authorList>
            <person name="Petersen C."/>
        </authorList>
    </citation>
    <scope>NUCLEOTIDE SEQUENCE</scope>
    <source>
        <strain evidence="2">IBT 34128</strain>
    </source>
</reference>
<protein>
    <submittedName>
        <fullName evidence="2">Uncharacterized protein</fullName>
    </submittedName>
</protein>
<evidence type="ECO:0000313" key="2">
    <source>
        <dbReference type="EMBL" id="KAJ5092433.1"/>
    </source>
</evidence>
<keyword evidence="3" id="KW-1185">Reference proteome</keyword>
<proteinExistence type="predicted"/>
<dbReference type="GeneID" id="81396997"/>
<sequence length="515" mass="58499">MASRKGNEVPTRTKLAPEQTVRRTSKSAHAVSKPKRRPGRPFKMSSQSNSSRSTSGRSTPRREPVSRPRTPPLSLSMLETLPVEVIEQIFLYALNLNLPRASPSLAAALSAEHIYRVLILLAFWDDPPSHPGSKAINRMFAPCEYVPLSLADRRQLQDSVFRCRWCTADRVREQIPTVMILTIHRHWFNAGIVMEPQEKAALDRFIARKDDSVRVFHGKGPPSQRISEFLSAATGPDFTDLAPNANNTGLHQYELHITPMVLIEVRCKELRSITTFPGIDLVSFPSYLLRGPSGGYSDADVAFLEMLRITSCNYTRGRGTVMPSTTTQVNRTLLHQGLHKALLQQKYNAVISLLKIDEYCFRFQAANQNRPVFFGIPSEHFLTVTRVGRDKPHLNAAFFEALLRASAESLPLNSEEITQWTVDNMRRAQQNPSAYNLMNGRFARWLSNFLLRLPDQIDFSHEDPTAQLFYCGQLDLMDMEGISFLDQVLRPSNRDPLVNWLPQSSFRTEDHWVKK</sequence>
<dbReference type="AlphaFoldDB" id="A0A9W9F2G3"/>
<comment type="caution">
    <text evidence="2">The sequence shown here is derived from an EMBL/GenBank/DDBJ whole genome shotgun (WGS) entry which is preliminary data.</text>
</comment>
<feature type="region of interest" description="Disordered" evidence="1">
    <location>
        <begin position="1"/>
        <end position="73"/>
    </location>
</feature>